<comment type="caution">
    <text evidence="3">The sequence shown here is derived from an EMBL/GenBank/DDBJ whole genome shotgun (WGS) entry which is preliminary data.</text>
</comment>
<accession>A0ABS3J3S8</accession>
<dbReference type="PANTHER" id="PTHR46732">
    <property type="entry name" value="ATP-DEPENDENT PROTEASE LA (LON) DOMAIN PROTEIN"/>
    <property type="match status" value="1"/>
</dbReference>
<gene>
    <name evidence="3" type="ORF">J1C47_08980</name>
</gene>
<dbReference type="PANTHER" id="PTHR46732:SF8">
    <property type="entry name" value="ATP-DEPENDENT PROTEASE LA (LON) DOMAIN PROTEIN"/>
    <property type="match status" value="1"/>
</dbReference>
<sequence>MPPALEIARRRPTSRQGRRRHSLVQAGNHTYAEEADLPGTIPVFPLTGALLLPGGQLPLNIFEPRYVKMIDDALAGDRIIGMVQPSLDGGRRSDGEPKLCEVGCMGRMTSIAESGDGRYIISLQGVARFRIIEELSTRMPYRCCRVAAFLADLDAGAGETEVDRDGLLRAFRRFCDANQMEADWDSIRRASNETLVNALSMMSPYGPAEKQALLEASDLRTRAETLVAMTEIALARDGDEDGPTTLQ</sequence>
<evidence type="ECO:0000313" key="3">
    <source>
        <dbReference type="EMBL" id="MBO0903775.1"/>
    </source>
</evidence>
<evidence type="ECO:0000259" key="2">
    <source>
        <dbReference type="PROSITE" id="PS51787"/>
    </source>
</evidence>
<keyword evidence="4" id="KW-1185">Reference proteome</keyword>
<dbReference type="InterPro" id="IPR015947">
    <property type="entry name" value="PUA-like_sf"/>
</dbReference>
<proteinExistence type="predicted"/>
<dbReference type="Proteomes" id="UP000664288">
    <property type="component" value="Unassembled WGS sequence"/>
</dbReference>
<dbReference type="SMART" id="SM00464">
    <property type="entry name" value="LON"/>
    <property type="match status" value="1"/>
</dbReference>
<evidence type="ECO:0000256" key="1">
    <source>
        <dbReference type="SAM" id="MobiDB-lite"/>
    </source>
</evidence>
<dbReference type="Pfam" id="PF02190">
    <property type="entry name" value="LON_substr_bdg"/>
    <property type="match status" value="1"/>
</dbReference>
<dbReference type="InterPro" id="IPR003111">
    <property type="entry name" value="Lon_prtase_N"/>
</dbReference>
<dbReference type="InterPro" id="IPR046336">
    <property type="entry name" value="Lon_prtase_N_sf"/>
</dbReference>
<dbReference type="EMBL" id="JAFMPY010000007">
    <property type="protein sequence ID" value="MBO0903775.1"/>
    <property type="molecule type" value="Genomic_DNA"/>
</dbReference>
<dbReference type="Gene3D" id="2.30.130.40">
    <property type="entry name" value="LON domain-like"/>
    <property type="match status" value="1"/>
</dbReference>
<feature type="compositionally biased region" description="Basic residues" evidence="1">
    <location>
        <begin position="10"/>
        <end position="21"/>
    </location>
</feature>
<feature type="region of interest" description="Disordered" evidence="1">
    <location>
        <begin position="1"/>
        <end position="21"/>
    </location>
</feature>
<dbReference type="PROSITE" id="PS51787">
    <property type="entry name" value="LON_N"/>
    <property type="match status" value="1"/>
</dbReference>
<evidence type="ECO:0000313" key="4">
    <source>
        <dbReference type="Proteomes" id="UP000664288"/>
    </source>
</evidence>
<name>A0ABS3J3S8_9HYPH</name>
<dbReference type="SUPFAM" id="SSF88697">
    <property type="entry name" value="PUA domain-like"/>
    <property type="match status" value="1"/>
</dbReference>
<organism evidence="3 4">
    <name type="scientific">Jiella sonneratiae</name>
    <dbReference type="NCBI Taxonomy" id="2816856"/>
    <lineage>
        <taxon>Bacteria</taxon>
        <taxon>Pseudomonadati</taxon>
        <taxon>Pseudomonadota</taxon>
        <taxon>Alphaproteobacteria</taxon>
        <taxon>Hyphomicrobiales</taxon>
        <taxon>Aurantimonadaceae</taxon>
        <taxon>Jiella</taxon>
    </lineage>
</organism>
<protein>
    <submittedName>
        <fullName evidence="3">LON peptidase substrate-binding domain-containing protein</fullName>
    </submittedName>
</protein>
<reference evidence="3 4" key="1">
    <citation type="submission" date="2021-03" db="EMBL/GenBank/DDBJ databases">
        <title>Whole genome sequence of Jiella sp. MQZ13P-4.</title>
        <authorList>
            <person name="Tuo L."/>
        </authorList>
    </citation>
    <scope>NUCLEOTIDE SEQUENCE [LARGE SCALE GENOMIC DNA]</scope>
    <source>
        <strain evidence="3 4">MQZ13P-4</strain>
    </source>
</reference>
<feature type="domain" description="Lon N-terminal" evidence="2">
    <location>
        <begin position="41"/>
        <end position="234"/>
    </location>
</feature>